<dbReference type="Proteomes" id="UP000017834">
    <property type="component" value="Unassembled WGS sequence"/>
</dbReference>
<evidence type="ECO:0000313" key="2">
    <source>
        <dbReference type="Proteomes" id="UP000017834"/>
    </source>
</evidence>
<organism evidence="1 2">
    <name type="scientific">Enterobacter cloacae S611</name>
    <dbReference type="NCBI Taxonomy" id="1399146"/>
    <lineage>
        <taxon>Bacteria</taxon>
        <taxon>Pseudomonadati</taxon>
        <taxon>Pseudomonadota</taxon>
        <taxon>Gammaproteobacteria</taxon>
        <taxon>Enterobacterales</taxon>
        <taxon>Enterobacteriaceae</taxon>
        <taxon>Enterobacter</taxon>
        <taxon>Enterobacter cloacae complex</taxon>
    </lineage>
</organism>
<dbReference type="Gene3D" id="2.60.40.3110">
    <property type="match status" value="1"/>
</dbReference>
<dbReference type="PANTHER" id="PTHR30451:SF21">
    <property type="entry name" value="FIMBRIAL USHER DOMAIN-CONTAINING PROTEIN YDET-RELATED"/>
    <property type="match status" value="1"/>
</dbReference>
<dbReference type="InterPro" id="IPR000015">
    <property type="entry name" value="Fimb_usher"/>
</dbReference>
<dbReference type="PANTHER" id="PTHR30451">
    <property type="entry name" value="OUTER MEMBRANE USHER PROTEIN"/>
    <property type="match status" value="1"/>
</dbReference>
<comment type="caution">
    <text evidence="1">The sequence shown here is derived from an EMBL/GenBank/DDBJ whole genome shotgun (WGS) entry which is preliminary data.</text>
</comment>
<protein>
    <submittedName>
        <fullName evidence="1">Outer membrane usher family protein</fullName>
    </submittedName>
</protein>
<sequence length="139" mass="15891">MALRHFYQGEENENAVSKHGFYRLDGACRHGAGRRRHHLLHRQHYRPDLRGRYLQRNIKALKGQLTLGDSYTSSEIFDSVQFRGAQLASDDNMLPDSLRGFAPVIRGIARSSAQVTIKQNDYIIYQSYVAPGAFVIRDL</sequence>
<gene>
    <name evidence="1" type="ORF">EDP2_1647</name>
</gene>
<reference evidence="1 2" key="1">
    <citation type="journal article" date="2014" name="Genome Announc.">
        <title>Draft Genome Sequence of Enterobacter cloacae Strain S611.</title>
        <authorList>
            <person name="Wang D."/>
            <person name="Han C.S."/>
            <person name="Dichosa A.E."/>
            <person name="Gleasner C.D."/>
            <person name="Johnson S.L."/>
            <person name="Daligault H.E."/>
            <person name="Davenport K.W."/>
            <person name="Li P.E."/>
            <person name="Pierson E.A."/>
            <person name="Pierson L.S.III."/>
        </authorList>
    </citation>
    <scope>NUCLEOTIDE SEQUENCE [LARGE SCALE GENOMIC DNA]</scope>
    <source>
        <strain evidence="1 2">S611</strain>
    </source>
</reference>
<dbReference type="EMBL" id="AXOM01000046">
    <property type="protein sequence ID" value="ESS57948.1"/>
    <property type="molecule type" value="Genomic_DNA"/>
</dbReference>
<name>A0ABP2ZMZ5_ENTCL</name>
<proteinExistence type="predicted"/>
<keyword evidence="2" id="KW-1185">Reference proteome</keyword>
<dbReference type="Pfam" id="PF00577">
    <property type="entry name" value="Usher"/>
    <property type="match status" value="1"/>
</dbReference>
<evidence type="ECO:0000313" key="1">
    <source>
        <dbReference type="EMBL" id="ESS57948.1"/>
    </source>
</evidence>
<accession>A0ABP2ZMZ5</accession>